<dbReference type="AlphaFoldDB" id="A0A564Z789"/>
<gene>
    <name evidence="1" type="ORF">WMSIL1_LOCUS13259</name>
</gene>
<evidence type="ECO:0000313" key="2">
    <source>
        <dbReference type="Proteomes" id="UP000321570"/>
    </source>
</evidence>
<keyword evidence="2" id="KW-1185">Reference proteome</keyword>
<sequence length="146" mass="16130">MVVLLSTGDHQTGAAYMQDKCMFNNAYGMLKLDMELEDDIEFLKNFNKAMERRTDFEMKATEPAEVVDVVGDDCEEVGCEESDGDAGFDGFVTAGEFVGLVGAAAFVVVDVSVVEFGFAFWPLTAKTATTNSSRQRERRILMIIKD</sequence>
<proteinExistence type="predicted"/>
<evidence type="ECO:0000313" key="1">
    <source>
        <dbReference type="EMBL" id="VUZ55375.1"/>
    </source>
</evidence>
<name>A0A564Z789_HYMDI</name>
<dbReference type="EMBL" id="CABIJS010000692">
    <property type="protein sequence ID" value="VUZ55375.1"/>
    <property type="molecule type" value="Genomic_DNA"/>
</dbReference>
<protein>
    <submittedName>
        <fullName evidence="1">Uncharacterized protein</fullName>
    </submittedName>
</protein>
<dbReference type="Proteomes" id="UP000321570">
    <property type="component" value="Unassembled WGS sequence"/>
</dbReference>
<reference evidence="1 2" key="1">
    <citation type="submission" date="2019-07" db="EMBL/GenBank/DDBJ databases">
        <authorList>
            <person name="Jastrzebski P J."/>
            <person name="Paukszto L."/>
            <person name="Jastrzebski P J."/>
        </authorList>
    </citation>
    <scope>NUCLEOTIDE SEQUENCE [LARGE SCALE GENOMIC DNA]</scope>
    <source>
        <strain evidence="1 2">WMS-il1</strain>
    </source>
</reference>
<accession>A0A564Z789</accession>
<organism evidence="1 2">
    <name type="scientific">Hymenolepis diminuta</name>
    <name type="common">Rat tapeworm</name>
    <dbReference type="NCBI Taxonomy" id="6216"/>
    <lineage>
        <taxon>Eukaryota</taxon>
        <taxon>Metazoa</taxon>
        <taxon>Spiralia</taxon>
        <taxon>Lophotrochozoa</taxon>
        <taxon>Platyhelminthes</taxon>
        <taxon>Cestoda</taxon>
        <taxon>Eucestoda</taxon>
        <taxon>Cyclophyllidea</taxon>
        <taxon>Hymenolepididae</taxon>
        <taxon>Hymenolepis</taxon>
    </lineage>
</organism>